<dbReference type="SUPFAM" id="SSF103473">
    <property type="entry name" value="MFS general substrate transporter"/>
    <property type="match status" value="1"/>
</dbReference>
<protein>
    <submittedName>
        <fullName evidence="5">MFS transporter</fullName>
    </submittedName>
</protein>
<evidence type="ECO:0000256" key="2">
    <source>
        <dbReference type="ARBA" id="ARBA00022989"/>
    </source>
</evidence>
<reference evidence="5" key="1">
    <citation type="submission" date="2021-08" db="EMBL/GenBank/DDBJ databases">
        <title>Characterization of Pseudomonas fragariae.</title>
        <authorList>
            <person name="Carvalho R."/>
            <person name="Marin M."/>
        </authorList>
    </citation>
    <scope>NUCLEOTIDE SEQUENCE</scope>
    <source>
        <strain evidence="5">17</strain>
    </source>
</reference>
<dbReference type="InterPro" id="IPR036259">
    <property type="entry name" value="MFS_trans_sf"/>
</dbReference>
<sequence>MSTLPRRTYLYFIAQSINLTTAVMSVTMAAIVGSALAPEARFSTVPYGLQFLFLMLATYPASRLMSRIGRKKAFMFGAIPLVASGLSGFWAVEHQHFPMLMFSHSALGVYIAFANFNRFAATDNLDQKLKPKAISLVVAGGVIAAVVGPTLTEVLRDLGGYSLFSLCYASFIGLAVLSFLVTVCLPDDPVMPLVSRGSPETKPPQVMTSTMLIAMSVAAIGYAIMNVLMIQASMHMKHMHEDFSDVRLAIQWHVIAMFAPSFFTGAIIQKLGIKTTLCLGVLMLAGCSAINMGSSSYGAMVFALIILGSGWNLTYVGGGALLAQALQSSSQALRMQGKNDLAIAVFATIGAFTPSLLLSTVGWFGTNAICIGLCIFLLAVIVALLDQKKRATPWREALNECAYQNS</sequence>
<feature type="transmembrane region" description="Helical" evidence="4">
    <location>
        <begin position="73"/>
        <end position="92"/>
    </location>
</feature>
<evidence type="ECO:0000256" key="4">
    <source>
        <dbReference type="SAM" id="Phobius"/>
    </source>
</evidence>
<feature type="transmembrane region" description="Helical" evidence="4">
    <location>
        <begin position="206"/>
        <end position="230"/>
    </location>
</feature>
<proteinExistence type="predicted"/>
<dbReference type="InterPro" id="IPR011701">
    <property type="entry name" value="MFS"/>
</dbReference>
<gene>
    <name evidence="5" type="ORF">K7K06_12455</name>
</gene>
<feature type="transmembrane region" description="Helical" evidence="4">
    <location>
        <begin position="275"/>
        <end position="293"/>
    </location>
</feature>
<evidence type="ECO:0000256" key="3">
    <source>
        <dbReference type="ARBA" id="ARBA00023136"/>
    </source>
</evidence>
<accession>A0ABT3LJ35</accession>
<dbReference type="Proteomes" id="UP001142690">
    <property type="component" value="Unassembled WGS sequence"/>
</dbReference>
<keyword evidence="2 4" id="KW-1133">Transmembrane helix</keyword>
<keyword evidence="6" id="KW-1185">Reference proteome</keyword>
<keyword evidence="3 4" id="KW-0472">Membrane</keyword>
<feature type="transmembrane region" description="Helical" evidence="4">
    <location>
        <begin position="9"/>
        <end position="32"/>
    </location>
</feature>
<feature type="transmembrane region" description="Helical" evidence="4">
    <location>
        <begin position="98"/>
        <end position="121"/>
    </location>
</feature>
<name>A0ABT3LJ35_9PSED</name>
<evidence type="ECO:0000313" key="5">
    <source>
        <dbReference type="EMBL" id="MCW6056464.1"/>
    </source>
</evidence>
<feature type="transmembrane region" description="Helical" evidence="4">
    <location>
        <begin position="250"/>
        <end position="268"/>
    </location>
</feature>
<dbReference type="Pfam" id="PF07690">
    <property type="entry name" value="MFS_1"/>
    <property type="match status" value="1"/>
</dbReference>
<dbReference type="PANTHER" id="PTHR23534">
    <property type="entry name" value="MFS PERMEASE"/>
    <property type="match status" value="1"/>
</dbReference>
<keyword evidence="1 4" id="KW-0812">Transmembrane</keyword>
<feature type="transmembrane region" description="Helical" evidence="4">
    <location>
        <begin position="364"/>
        <end position="385"/>
    </location>
</feature>
<feature type="transmembrane region" description="Helical" evidence="4">
    <location>
        <begin position="44"/>
        <end position="61"/>
    </location>
</feature>
<organism evidence="5 6">
    <name type="scientific">Pseudomonas fragariae</name>
    <name type="common">ex Marin et al. 2024</name>
    <dbReference type="NCBI Taxonomy" id="3080056"/>
    <lineage>
        <taxon>Bacteria</taxon>
        <taxon>Pseudomonadati</taxon>
        <taxon>Pseudomonadota</taxon>
        <taxon>Gammaproteobacteria</taxon>
        <taxon>Pseudomonadales</taxon>
        <taxon>Pseudomonadaceae</taxon>
        <taxon>Pseudomonas</taxon>
    </lineage>
</organism>
<dbReference type="Gene3D" id="1.20.1250.20">
    <property type="entry name" value="MFS general substrate transporter like domains"/>
    <property type="match status" value="1"/>
</dbReference>
<feature type="transmembrane region" description="Helical" evidence="4">
    <location>
        <begin position="299"/>
        <end position="321"/>
    </location>
</feature>
<dbReference type="EMBL" id="JAINZM010000012">
    <property type="protein sequence ID" value="MCW6056464.1"/>
    <property type="molecule type" value="Genomic_DNA"/>
</dbReference>
<comment type="caution">
    <text evidence="5">The sequence shown here is derived from an EMBL/GenBank/DDBJ whole genome shotgun (WGS) entry which is preliminary data.</text>
</comment>
<feature type="transmembrane region" description="Helical" evidence="4">
    <location>
        <begin position="133"/>
        <end position="151"/>
    </location>
</feature>
<feature type="transmembrane region" description="Helical" evidence="4">
    <location>
        <begin position="163"/>
        <end position="185"/>
    </location>
</feature>
<evidence type="ECO:0000313" key="6">
    <source>
        <dbReference type="Proteomes" id="UP001142690"/>
    </source>
</evidence>
<evidence type="ECO:0000256" key="1">
    <source>
        <dbReference type="ARBA" id="ARBA00022692"/>
    </source>
</evidence>
<feature type="transmembrane region" description="Helical" evidence="4">
    <location>
        <begin position="341"/>
        <end position="358"/>
    </location>
</feature>
<dbReference type="PANTHER" id="PTHR23534:SF1">
    <property type="entry name" value="MAJOR FACILITATOR SUPERFAMILY PROTEIN"/>
    <property type="match status" value="1"/>
</dbReference>